<dbReference type="Proteomes" id="UP001055811">
    <property type="component" value="Linkage Group LG06"/>
</dbReference>
<accession>A0ACB9BMF5</accession>
<gene>
    <name evidence="1" type="ORF">L2E82_34623</name>
</gene>
<dbReference type="EMBL" id="CM042014">
    <property type="protein sequence ID" value="KAI3723201.1"/>
    <property type="molecule type" value="Genomic_DNA"/>
</dbReference>
<proteinExistence type="predicted"/>
<organism evidence="1 2">
    <name type="scientific">Cichorium intybus</name>
    <name type="common">Chicory</name>
    <dbReference type="NCBI Taxonomy" id="13427"/>
    <lineage>
        <taxon>Eukaryota</taxon>
        <taxon>Viridiplantae</taxon>
        <taxon>Streptophyta</taxon>
        <taxon>Embryophyta</taxon>
        <taxon>Tracheophyta</taxon>
        <taxon>Spermatophyta</taxon>
        <taxon>Magnoliopsida</taxon>
        <taxon>eudicotyledons</taxon>
        <taxon>Gunneridae</taxon>
        <taxon>Pentapetalae</taxon>
        <taxon>asterids</taxon>
        <taxon>campanulids</taxon>
        <taxon>Asterales</taxon>
        <taxon>Asteraceae</taxon>
        <taxon>Cichorioideae</taxon>
        <taxon>Cichorieae</taxon>
        <taxon>Cichoriinae</taxon>
        <taxon>Cichorium</taxon>
    </lineage>
</organism>
<reference evidence="1 2" key="2">
    <citation type="journal article" date="2022" name="Mol. Ecol. Resour.">
        <title>The genomes of chicory, endive, great burdock and yacon provide insights into Asteraceae paleo-polyploidization history and plant inulin production.</title>
        <authorList>
            <person name="Fan W."/>
            <person name="Wang S."/>
            <person name="Wang H."/>
            <person name="Wang A."/>
            <person name="Jiang F."/>
            <person name="Liu H."/>
            <person name="Zhao H."/>
            <person name="Xu D."/>
            <person name="Zhang Y."/>
        </authorList>
    </citation>
    <scope>NUCLEOTIDE SEQUENCE [LARGE SCALE GENOMIC DNA]</scope>
    <source>
        <strain evidence="2">cv. Punajuju</strain>
        <tissue evidence="1">Leaves</tissue>
    </source>
</reference>
<keyword evidence="2" id="KW-1185">Reference proteome</keyword>
<name>A0ACB9BMF5_CICIN</name>
<comment type="caution">
    <text evidence="1">The sequence shown here is derived from an EMBL/GenBank/DDBJ whole genome shotgun (WGS) entry which is preliminary data.</text>
</comment>
<reference evidence="2" key="1">
    <citation type="journal article" date="2022" name="Mol. Ecol. Resour.">
        <title>The genomes of chicory, endive, great burdock and yacon provide insights into Asteraceae palaeo-polyploidization history and plant inulin production.</title>
        <authorList>
            <person name="Fan W."/>
            <person name="Wang S."/>
            <person name="Wang H."/>
            <person name="Wang A."/>
            <person name="Jiang F."/>
            <person name="Liu H."/>
            <person name="Zhao H."/>
            <person name="Xu D."/>
            <person name="Zhang Y."/>
        </authorList>
    </citation>
    <scope>NUCLEOTIDE SEQUENCE [LARGE SCALE GENOMIC DNA]</scope>
    <source>
        <strain evidence="2">cv. Punajuju</strain>
    </source>
</reference>
<evidence type="ECO:0000313" key="1">
    <source>
        <dbReference type="EMBL" id="KAI3723201.1"/>
    </source>
</evidence>
<sequence length="541" mass="60928">MFICAIGTLFLYLWYMVRVTNSQLIKKFDEVNRRINGQDETMKSIQASLSESTSAVKALVMTHDKKEVMAKVTNSQLIKKFDEVNRRINGQDETMKSIQASLSESTSAVKALVMTHDKKEVMAKVTNSQLINKIDEVNRRINGQDETMKSIQASLSESTSAVKALVTTHGQLEFPFSDGDEFIQSVLSRPLIKLRNLHQSASVSEYNDQFNSLRNQVAVPPEMLLNLYVGGLIREIRNKTLLLDPKSISQAMNMAMVQEELGGSSSIQTADSSETRPEDTTTDHDYSSITRFDICPKKLKLKTPLLVKNREKRNQIKEPDINVLGPGMVLLKGYICLDDQVKIVKTCRELGIGNGGFYQPGFSNGAKLHLKMMCLGKNWDPESKGYTHRRPIDNSKPPKIPDYFQHMVKKALKDSNLHIQENKGKSIPRMLPDICIVKFYTKDGKLGLHQHKSESKESLDKGLPVVSFSIGDTAEFLYEKECDIEEVETLHLESGDVLIFGGESRHIFHGVNCIIPDTAPRCLLEETYMCPGRLNLTFSQF</sequence>
<protein>
    <submittedName>
        <fullName evidence="1">Uncharacterized protein</fullName>
    </submittedName>
</protein>
<evidence type="ECO:0000313" key="2">
    <source>
        <dbReference type="Proteomes" id="UP001055811"/>
    </source>
</evidence>